<sequence length="94" mass="10870">MLYKSGVFWNGAIHWINCHDTSLYFNVDEEQRGEMPIPSTAVPTAVPDDCKFGKRFRWFVKYSVDLDAITVSFLEMISGILSPAHQDYYRFSVL</sequence>
<evidence type="ECO:0000313" key="1">
    <source>
        <dbReference type="EMBL" id="KAJ4706609.1"/>
    </source>
</evidence>
<comment type="caution">
    <text evidence="1">The sequence shown here is derived from an EMBL/GenBank/DDBJ whole genome shotgun (WGS) entry which is preliminary data.</text>
</comment>
<dbReference type="EMBL" id="CM051404">
    <property type="protein sequence ID" value="KAJ4706609.1"/>
    <property type="molecule type" value="Genomic_DNA"/>
</dbReference>
<proteinExistence type="predicted"/>
<organism evidence="1 2">
    <name type="scientific">Melia azedarach</name>
    <name type="common">Chinaberry tree</name>
    <dbReference type="NCBI Taxonomy" id="155640"/>
    <lineage>
        <taxon>Eukaryota</taxon>
        <taxon>Viridiplantae</taxon>
        <taxon>Streptophyta</taxon>
        <taxon>Embryophyta</taxon>
        <taxon>Tracheophyta</taxon>
        <taxon>Spermatophyta</taxon>
        <taxon>Magnoliopsida</taxon>
        <taxon>eudicotyledons</taxon>
        <taxon>Gunneridae</taxon>
        <taxon>Pentapetalae</taxon>
        <taxon>rosids</taxon>
        <taxon>malvids</taxon>
        <taxon>Sapindales</taxon>
        <taxon>Meliaceae</taxon>
        <taxon>Melia</taxon>
    </lineage>
</organism>
<name>A0ACC1X7D6_MELAZ</name>
<accession>A0ACC1X7D6</accession>
<keyword evidence="2" id="KW-1185">Reference proteome</keyword>
<gene>
    <name evidence="1" type="ORF">OWV82_020239</name>
</gene>
<evidence type="ECO:0000313" key="2">
    <source>
        <dbReference type="Proteomes" id="UP001164539"/>
    </source>
</evidence>
<protein>
    <submittedName>
        <fullName evidence="1">F-box protein</fullName>
    </submittedName>
</protein>
<reference evidence="1 2" key="1">
    <citation type="journal article" date="2023" name="Science">
        <title>Complex scaffold remodeling in plant triterpene biosynthesis.</title>
        <authorList>
            <person name="De La Pena R."/>
            <person name="Hodgson H."/>
            <person name="Liu J.C."/>
            <person name="Stephenson M.J."/>
            <person name="Martin A.C."/>
            <person name="Owen C."/>
            <person name="Harkess A."/>
            <person name="Leebens-Mack J."/>
            <person name="Jimenez L.E."/>
            <person name="Osbourn A."/>
            <person name="Sattely E.S."/>
        </authorList>
    </citation>
    <scope>NUCLEOTIDE SEQUENCE [LARGE SCALE GENOMIC DNA]</scope>
    <source>
        <strain evidence="2">cv. JPN11</strain>
        <tissue evidence="1">Leaf</tissue>
    </source>
</reference>
<dbReference type="Proteomes" id="UP001164539">
    <property type="component" value="Chromosome 11"/>
</dbReference>